<dbReference type="EMBL" id="JBBNAF010000003">
    <property type="protein sequence ID" value="KAK9159900.1"/>
    <property type="molecule type" value="Genomic_DNA"/>
</dbReference>
<dbReference type="SUPFAM" id="SSF53098">
    <property type="entry name" value="Ribonuclease H-like"/>
    <property type="match status" value="1"/>
</dbReference>
<dbReference type="AlphaFoldDB" id="A0AAP0KYV1"/>
<protein>
    <submittedName>
        <fullName evidence="1">Uncharacterized protein</fullName>
    </submittedName>
</protein>
<dbReference type="InterPro" id="IPR012337">
    <property type="entry name" value="RNaseH-like_sf"/>
</dbReference>
<evidence type="ECO:0000313" key="2">
    <source>
        <dbReference type="Proteomes" id="UP001420932"/>
    </source>
</evidence>
<proteinExistence type="predicted"/>
<dbReference type="Proteomes" id="UP001420932">
    <property type="component" value="Unassembled WGS sequence"/>
</dbReference>
<comment type="caution">
    <text evidence="1">The sequence shown here is derived from an EMBL/GenBank/DDBJ whole genome shotgun (WGS) entry which is preliminary data.</text>
</comment>
<dbReference type="InterPro" id="IPR036397">
    <property type="entry name" value="RNaseH_sf"/>
</dbReference>
<gene>
    <name evidence="1" type="ORF">Syun_006241</name>
</gene>
<dbReference type="GO" id="GO:0003676">
    <property type="term" value="F:nucleic acid binding"/>
    <property type="evidence" value="ECO:0007669"/>
    <property type="project" value="InterPro"/>
</dbReference>
<reference evidence="1 2" key="1">
    <citation type="submission" date="2024-01" db="EMBL/GenBank/DDBJ databases">
        <title>Genome assemblies of Stephania.</title>
        <authorList>
            <person name="Yang L."/>
        </authorList>
    </citation>
    <scope>NUCLEOTIDE SEQUENCE [LARGE SCALE GENOMIC DNA]</scope>
    <source>
        <strain evidence="1">YNDBR</strain>
        <tissue evidence="1">Leaf</tissue>
    </source>
</reference>
<evidence type="ECO:0000313" key="1">
    <source>
        <dbReference type="EMBL" id="KAK9159900.1"/>
    </source>
</evidence>
<organism evidence="1 2">
    <name type="scientific">Stephania yunnanensis</name>
    <dbReference type="NCBI Taxonomy" id="152371"/>
    <lineage>
        <taxon>Eukaryota</taxon>
        <taxon>Viridiplantae</taxon>
        <taxon>Streptophyta</taxon>
        <taxon>Embryophyta</taxon>
        <taxon>Tracheophyta</taxon>
        <taxon>Spermatophyta</taxon>
        <taxon>Magnoliopsida</taxon>
        <taxon>Ranunculales</taxon>
        <taxon>Menispermaceae</taxon>
        <taxon>Menispermoideae</taxon>
        <taxon>Cissampelideae</taxon>
        <taxon>Stephania</taxon>
    </lineage>
</organism>
<accession>A0AAP0KYV1</accession>
<keyword evidence="2" id="KW-1185">Reference proteome</keyword>
<sequence length="57" mass="6365">MYIIHSRVLSILQSLLEDPKYVKVGVSIADDVVKILKDYEVCVNSVEDLSSLAKLKS</sequence>
<dbReference type="Gene3D" id="3.30.420.10">
    <property type="entry name" value="Ribonuclease H-like superfamily/Ribonuclease H"/>
    <property type="match status" value="1"/>
</dbReference>
<name>A0AAP0KYV1_9MAGN</name>